<dbReference type="EMBL" id="JBHUIG010000013">
    <property type="protein sequence ID" value="MFD2319649.1"/>
    <property type="molecule type" value="Genomic_DNA"/>
</dbReference>
<reference evidence="3" key="1">
    <citation type="journal article" date="2019" name="Int. J. Syst. Evol. Microbiol.">
        <title>The Global Catalogue of Microorganisms (GCM) 10K type strain sequencing project: providing services to taxonomists for standard genome sequencing and annotation.</title>
        <authorList>
            <consortium name="The Broad Institute Genomics Platform"/>
            <consortium name="The Broad Institute Genome Sequencing Center for Infectious Disease"/>
            <person name="Wu L."/>
            <person name="Ma J."/>
        </authorList>
    </citation>
    <scope>NUCLEOTIDE SEQUENCE [LARGE SCALE GENOMIC DNA]</scope>
    <source>
        <strain evidence="3">CCUG 62793</strain>
    </source>
</reference>
<proteinExistence type="predicted"/>
<feature type="domain" description="DUF4815" evidence="1">
    <location>
        <begin position="4"/>
        <end position="563"/>
    </location>
</feature>
<sequence>MTSYNRHDPAKGYTQHIFHADRVAQSAEPNEMQAQARYALRRVADVLFADGDITAGARCTVNAETGACQLEAGSIYLNGAVHDVAAAALQIAVQGTVYIGVHYATRIVTAEQDPTLYNPAVGTSGYGEPGADRLQVSVTWGLQGQGEGDFYPVWTVEDGIVKPREPAPQLNAVTKAIERYDRDSAGGTYAVRGLQTLQLPDDDQGRQVYAITAGAARVGGVAIEVPADRRLVYAAQANMAQVNSEPHSSSTDALQHVAFDRWPVLEQATLRITRRKTAQVVHGSFVGAADPLPDASVVQINSVTQGGTTYTKDVDYKLTAGQIDWSPAGAEPTPGSTYSVNYDYISTEPAQNQTTRGFDVQGALPGTLILVDYRYALRRIDRIVMGGDGGINVVKGIPASWQPVAPDVPGNVLALGSIYQTWEPDTRRTEPDGVRVVSMPTLVAYRERMDRIELDLAELRLATDTAGRYSGLKKGYFADPMIDNSMRDQGMEQSAMIAGGALQLYEADHAYILGDGKTVHSLEYTLAKTMGQTATSRAMKINAQATAGALPASVELVPSVDRWEVPQALKYPKLVRFYQALGSTSEDLQAQYRGQINKDLLDLSGITLRPLEVHFSLAGFRALEAMESLHFDGQPIAAQPLAGGGLVANAAGVLEGRFTIPEGVPVGAKTVEIKGEHGSTGRAQYVGSAALKLNLDVLGSNSYGAISAGFATVTYVL</sequence>
<keyword evidence="3" id="KW-1185">Reference proteome</keyword>
<gene>
    <name evidence="2" type="ORF">ACFSPV_13090</name>
</gene>
<dbReference type="Proteomes" id="UP001597287">
    <property type="component" value="Unassembled WGS sequence"/>
</dbReference>
<name>A0ABW5ES12_9BURK</name>
<organism evidence="2 3">
    <name type="scientific">Delftia deserti</name>
    <dbReference type="NCBI Taxonomy" id="1651218"/>
    <lineage>
        <taxon>Bacteria</taxon>
        <taxon>Pseudomonadati</taxon>
        <taxon>Pseudomonadota</taxon>
        <taxon>Betaproteobacteria</taxon>
        <taxon>Burkholderiales</taxon>
        <taxon>Comamonadaceae</taxon>
        <taxon>Delftia</taxon>
    </lineage>
</organism>
<dbReference type="InterPro" id="IPR032096">
    <property type="entry name" value="DUF4815"/>
</dbReference>
<dbReference type="Pfam" id="PF16075">
    <property type="entry name" value="DUF4815"/>
    <property type="match status" value="1"/>
</dbReference>
<comment type="caution">
    <text evidence="2">The sequence shown here is derived from an EMBL/GenBank/DDBJ whole genome shotgun (WGS) entry which is preliminary data.</text>
</comment>
<evidence type="ECO:0000313" key="2">
    <source>
        <dbReference type="EMBL" id="MFD2319649.1"/>
    </source>
</evidence>
<evidence type="ECO:0000313" key="3">
    <source>
        <dbReference type="Proteomes" id="UP001597287"/>
    </source>
</evidence>
<dbReference type="RefSeq" id="WP_380105725.1">
    <property type="nucleotide sequence ID" value="NZ_JBHSIH010000001.1"/>
</dbReference>
<accession>A0ABW5ES12</accession>
<protein>
    <submittedName>
        <fullName evidence="2">DUF4815 domain-containing protein</fullName>
    </submittedName>
</protein>
<evidence type="ECO:0000259" key="1">
    <source>
        <dbReference type="Pfam" id="PF16075"/>
    </source>
</evidence>